<dbReference type="CDD" id="cd06421">
    <property type="entry name" value="CESA_CelA_like"/>
    <property type="match status" value="1"/>
</dbReference>
<dbReference type="InterPro" id="IPR050321">
    <property type="entry name" value="Glycosyltr_2/OpgH_subfam"/>
</dbReference>
<feature type="transmembrane region" description="Helical" evidence="7">
    <location>
        <begin position="588"/>
        <end position="610"/>
    </location>
</feature>
<evidence type="ECO:0000256" key="6">
    <source>
        <dbReference type="ARBA" id="ARBA00023136"/>
    </source>
</evidence>
<keyword evidence="3" id="KW-0808">Transferase</keyword>
<keyword evidence="6 7" id="KW-0472">Membrane</keyword>
<keyword evidence="2" id="KW-0328">Glycosyltransferase</keyword>
<evidence type="ECO:0000256" key="7">
    <source>
        <dbReference type="SAM" id="Phobius"/>
    </source>
</evidence>
<feature type="transmembrane region" description="Helical" evidence="7">
    <location>
        <begin position="353"/>
        <end position="377"/>
    </location>
</feature>
<dbReference type="EMBL" id="MU007021">
    <property type="protein sequence ID" value="KAF2433274.1"/>
    <property type="molecule type" value="Genomic_DNA"/>
</dbReference>
<organism evidence="9 10">
    <name type="scientific">Tothia fuscella</name>
    <dbReference type="NCBI Taxonomy" id="1048955"/>
    <lineage>
        <taxon>Eukaryota</taxon>
        <taxon>Fungi</taxon>
        <taxon>Dikarya</taxon>
        <taxon>Ascomycota</taxon>
        <taxon>Pezizomycotina</taxon>
        <taxon>Dothideomycetes</taxon>
        <taxon>Pleosporomycetidae</taxon>
        <taxon>Venturiales</taxon>
        <taxon>Cylindrosympodiaceae</taxon>
        <taxon>Tothia</taxon>
    </lineage>
</organism>
<evidence type="ECO:0000256" key="2">
    <source>
        <dbReference type="ARBA" id="ARBA00022676"/>
    </source>
</evidence>
<dbReference type="SUPFAM" id="SSF53448">
    <property type="entry name" value="Nucleotide-diphospho-sugar transferases"/>
    <property type="match status" value="1"/>
</dbReference>
<dbReference type="AlphaFoldDB" id="A0A9P4NY31"/>
<comment type="caution">
    <text evidence="9">The sequence shown here is derived from an EMBL/GenBank/DDBJ whole genome shotgun (WGS) entry which is preliminary data.</text>
</comment>
<dbReference type="Pfam" id="PF13632">
    <property type="entry name" value="Glyco_trans_2_3"/>
    <property type="match status" value="1"/>
</dbReference>
<keyword evidence="4 7" id="KW-0812">Transmembrane</keyword>
<dbReference type="GO" id="GO:0016757">
    <property type="term" value="F:glycosyltransferase activity"/>
    <property type="evidence" value="ECO:0007669"/>
    <property type="project" value="UniProtKB-KW"/>
</dbReference>
<dbReference type="InterPro" id="IPR001173">
    <property type="entry name" value="Glyco_trans_2-like"/>
</dbReference>
<evidence type="ECO:0000256" key="3">
    <source>
        <dbReference type="ARBA" id="ARBA00022679"/>
    </source>
</evidence>
<dbReference type="PANTHER" id="PTHR43867">
    <property type="entry name" value="CELLULOSE SYNTHASE CATALYTIC SUBUNIT A [UDP-FORMING]"/>
    <property type="match status" value="1"/>
</dbReference>
<evidence type="ECO:0000256" key="5">
    <source>
        <dbReference type="ARBA" id="ARBA00022989"/>
    </source>
</evidence>
<evidence type="ECO:0000313" key="9">
    <source>
        <dbReference type="EMBL" id="KAF2433274.1"/>
    </source>
</evidence>
<evidence type="ECO:0000256" key="4">
    <source>
        <dbReference type="ARBA" id="ARBA00022692"/>
    </source>
</evidence>
<feature type="domain" description="Glycosyltransferase 2-like" evidence="8">
    <location>
        <begin position="189"/>
        <end position="376"/>
    </location>
</feature>
<feature type="transmembrane region" description="Helical" evidence="7">
    <location>
        <begin position="530"/>
        <end position="551"/>
    </location>
</feature>
<accession>A0A9P4NY31</accession>
<evidence type="ECO:0000259" key="8">
    <source>
        <dbReference type="Pfam" id="PF13632"/>
    </source>
</evidence>
<evidence type="ECO:0000313" key="10">
    <source>
        <dbReference type="Proteomes" id="UP000800235"/>
    </source>
</evidence>
<feature type="transmembrane region" description="Helical" evidence="7">
    <location>
        <begin position="393"/>
        <end position="414"/>
    </location>
</feature>
<protein>
    <submittedName>
        <fullName evidence="9">Glycosyltransferase family 2 protein</fullName>
    </submittedName>
</protein>
<feature type="transmembrane region" description="Helical" evidence="7">
    <location>
        <begin position="484"/>
        <end position="506"/>
    </location>
</feature>
<name>A0A9P4NY31_9PEZI</name>
<keyword evidence="10" id="KW-1185">Reference proteome</keyword>
<feature type="transmembrane region" description="Helical" evidence="7">
    <location>
        <begin position="47"/>
        <end position="72"/>
    </location>
</feature>
<dbReference type="Proteomes" id="UP000800235">
    <property type="component" value="Unassembled WGS sequence"/>
</dbReference>
<reference evidence="9" key="1">
    <citation type="journal article" date="2020" name="Stud. Mycol.">
        <title>101 Dothideomycetes genomes: a test case for predicting lifestyles and emergence of pathogens.</title>
        <authorList>
            <person name="Haridas S."/>
            <person name="Albert R."/>
            <person name="Binder M."/>
            <person name="Bloem J."/>
            <person name="Labutti K."/>
            <person name="Salamov A."/>
            <person name="Andreopoulos B."/>
            <person name="Baker S."/>
            <person name="Barry K."/>
            <person name="Bills G."/>
            <person name="Bluhm B."/>
            <person name="Cannon C."/>
            <person name="Castanera R."/>
            <person name="Culley D."/>
            <person name="Daum C."/>
            <person name="Ezra D."/>
            <person name="Gonzalez J."/>
            <person name="Henrissat B."/>
            <person name="Kuo A."/>
            <person name="Liang C."/>
            <person name="Lipzen A."/>
            <person name="Lutzoni F."/>
            <person name="Magnuson J."/>
            <person name="Mondo S."/>
            <person name="Nolan M."/>
            <person name="Ohm R."/>
            <person name="Pangilinan J."/>
            <person name="Park H.-J."/>
            <person name="Ramirez L."/>
            <person name="Alfaro M."/>
            <person name="Sun H."/>
            <person name="Tritt A."/>
            <person name="Yoshinaga Y."/>
            <person name="Zwiers L.-H."/>
            <person name="Turgeon B."/>
            <person name="Goodwin S."/>
            <person name="Spatafora J."/>
            <person name="Crous P."/>
            <person name="Grigoriev I."/>
        </authorList>
    </citation>
    <scope>NUCLEOTIDE SEQUENCE</scope>
    <source>
        <strain evidence="9">CBS 130266</strain>
    </source>
</reference>
<keyword evidence="5 7" id="KW-1133">Transmembrane helix</keyword>
<evidence type="ECO:0000256" key="1">
    <source>
        <dbReference type="ARBA" id="ARBA00004141"/>
    </source>
</evidence>
<dbReference type="PANTHER" id="PTHR43867:SF2">
    <property type="entry name" value="CELLULOSE SYNTHASE CATALYTIC SUBUNIT A [UDP-FORMING]"/>
    <property type="match status" value="1"/>
</dbReference>
<dbReference type="Gene3D" id="3.90.550.10">
    <property type="entry name" value="Spore Coat Polysaccharide Biosynthesis Protein SpsA, Chain A"/>
    <property type="match status" value="1"/>
</dbReference>
<dbReference type="GO" id="GO:0016020">
    <property type="term" value="C:membrane"/>
    <property type="evidence" value="ECO:0007669"/>
    <property type="project" value="UniProtKB-SubCell"/>
</dbReference>
<gene>
    <name evidence="9" type="ORF">EJ08DRAFT_73011</name>
</gene>
<proteinExistence type="predicted"/>
<sequence length="611" mass="69314">MPKWKRYLYYTAPFLALATLAMYWLYFTLRILFVMSAQRKNRKTFPMAWLFIGTEIAVAIPIFMQSFWNIFILKKRNRPQLRVRGDDVPSVDVFITCCKEEVDLILDTCRAACELDYPVDRFRVMVLDDGGDNNLRVAVKQLQLGYGNLYYRARTKTPGVPHHFKAGNLNYGLDEVCKLEGGAAPYMAALDADMIPEPDWLRGVLPHLLRDDKVALACPPQLFYNVPKGDPLAQSLDFFVHISEPVKDALGVAWCTGSGYVVRREALEEIGGFPQDSLAEDVATSTLMLGRGWKTAYVHEPLQFGTVPDSFGGHIKQRTRWAIGTVDTNIKLKFCLWGANIAQMKFFPRVSGFLYAILSLFNIPLTISLFALPIVLISGKPLIAYSNTDQLRWLIRACFAALFINRLCEFALYLPAGYATGQRGARQQLWMSPYISVAIVRSFFLPKWLGGQKQAFKPSGSIKSELNERDVPTRAPLLQRMRVILFNYLGIWHVIYCYFCLAAVSLTTSRCIAENNNTPDRSLCLLTHSFWPPISWLIVISAFWTPVTYAIDPPSMAPREDLLDVDPKTGVKRPKEAMKKTGWGIRDGVFEMEYTATTVFTAVVFIMSFFY</sequence>
<dbReference type="OrthoDB" id="72851at2759"/>
<comment type="subcellular location">
    <subcellularLocation>
        <location evidence="1">Membrane</location>
        <topology evidence="1">Multi-pass membrane protein</topology>
    </subcellularLocation>
</comment>
<feature type="transmembrane region" description="Helical" evidence="7">
    <location>
        <begin position="7"/>
        <end position="27"/>
    </location>
</feature>
<dbReference type="InterPro" id="IPR029044">
    <property type="entry name" value="Nucleotide-diphossugar_trans"/>
</dbReference>